<name>A0A0F8WW10_9ZZZZ</name>
<sequence>MGKYERMPDQDMLDNMWATYISIENPDRSWFDYAIRCELGEPTIASRGVLDEDGDKVGQVTYWQYNQRRSTKKTFLGKLKYGAF</sequence>
<evidence type="ECO:0000313" key="1">
    <source>
        <dbReference type="EMBL" id="KKK52600.1"/>
    </source>
</evidence>
<accession>A0A0F8WW10</accession>
<gene>
    <name evidence="1" type="ORF">LCGC14_3103270</name>
</gene>
<dbReference type="EMBL" id="LAZR01066939">
    <property type="protein sequence ID" value="KKK52600.1"/>
    <property type="molecule type" value="Genomic_DNA"/>
</dbReference>
<reference evidence="1" key="1">
    <citation type="journal article" date="2015" name="Nature">
        <title>Complex archaea that bridge the gap between prokaryotes and eukaryotes.</title>
        <authorList>
            <person name="Spang A."/>
            <person name="Saw J.H."/>
            <person name="Jorgensen S.L."/>
            <person name="Zaremba-Niedzwiedzka K."/>
            <person name="Martijn J."/>
            <person name="Lind A.E."/>
            <person name="van Eijk R."/>
            <person name="Schleper C."/>
            <person name="Guy L."/>
            <person name="Ettema T.J."/>
        </authorList>
    </citation>
    <scope>NUCLEOTIDE SEQUENCE</scope>
</reference>
<proteinExistence type="predicted"/>
<organism evidence="1">
    <name type="scientific">marine sediment metagenome</name>
    <dbReference type="NCBI Taxonomy" id="412755"/>
    <lineage>
        <taxon>unclassified sequences</taxon>
        <taxon>metagenomes</taxon>
        <taxon>ecological metagenomes</taxon>
    </lineage>
</organism>
<protein>
    <submittedName>
        <fullName evidence="1">Uncharacterized protein</fullName>
    </submittedName>
</protein>
<dbReference type="AlphaFoldDB" id="A0A0F8WW10"/>
<comment type="caution">
    <text evidence="1">The sequence shown here is derived from an EMBL/GenBank/DDBJ whole genome shotgun (WGS) entry which is preliminary data.</text>
</comment>